<comment type="subcellular location">
    <subcellularLocation>
        <location evidence="1">Cell outer membrane</location>
    </subcellularLocation>
</comment>
<keyword evidence="4" id="KW-0732">Signal</keyword>
<dbReference type="OrthoDB" id="606851at2"/>
<dbReference type="RefSeq" id="WP_097128900.1">
    <property type="nucleotide sequence ID" value="NZ_OCMT01000001.1"/>
</dbReference>
<dbReference type="SUPFAM" id="SSF49464">
    <property type="entry name" value="Carboxypeptidase regulatory domain-like"/>
    <property type="match status" value="1"/>
</dbReference>
<dbReference type="Pfam" id="PF14905">
    <property type="entry name" value="OMP_b-brl_3"/>
    <property type="match status" value="1"/>
</dbReference>
<gene>
    <name evidence="6" type="ORF">SAMN06297358_0781</name>
</gene>
<feature type="signal peptide" evidence="4">
    <location>
        <begin position="1"/>
        <end position="21"/>
    </location>
</feature>
<evidence type="ECO:0000313" key="7">
    <source>
        <dbReference type="Proteomes" id="UP000219281"/>
    </source>
</evidence>
<name>A0A285ZSN7_9SPHI</name>
<evidence type="ECO:0000256" key="2">
    <source>
        <dbReference type="ARBA" id="ARBA00023136"/>
    </source>
</evidence>
<keyword evidence="7" id="KW-1185">Reference proteome</keyword>
<evidence type="ECO:0000256" key="1">
    <source>
        <dbReference type="ARBA" id="ARBA00004442"/>
    </source>
</evidence>
<dbReference type="AlphaFoldDB" id="A0A285ZSN7"/>
<keyword evidence="3" id="KW-0998">Cell outer membrane</keyword>
<dbReference type="PANTHER" id="PTHR40980">
    <property type="entry name" value="PLUG DOMAIN-CONTAINING PROTEIN"/>
    <property type="match status" value="1"/>
</dbReference>
<protein>
    <submittedName>
        <fullName evidence="6">Outer membrane receptor proteins, mostly Fe transport</fullName>
    </submittedName>
</protein>
<dbReference type="InterPro" id="IPR036942">
    <property type="entry name" value="Beta-barrel_TonB_sf"/>
</dbReference>
<accession>A0A285ZSN7</accession>
<dbReference type="InterPro" id="IPR037066">
    <property type="entry name" value="Plug_dom_sf"/>
</dbReference>
<evidence type="ECO:0000256" key="3">
    <source>
        <dbReference type="ARBA" id="ARBA00023237"/>
    </source>
</evidence>
<feature type="domain" description="Outer membrane protein beta-barrel" evidence="5">
    <location>
        <begin position="370"/>
        <end position="773"/>
    </location>
</feature>
<dbReference type="InterPro" id="IPR041700">
    <property type="entry name" value="OMP_b-brl_3"/>
</dbReference>
<dbReference type="PANTHER" id="PTHR40980:SF4">
    <property type="entry name" value="TONB-DEPENDENT RECEPTOR-LIKE BETA-BARREL DOMAIN-CONTAINING PROTEIN"/>
    <property type="match status" value="1"/>
</dbReference>
<dbReference type="Proteomes" id="UP000219281">
    <property type="component" value="Unassembled WGS sequence"/>
</dbReference>
<evidence type="ECO:0000313" key="6">
    <source>
        <dbReference type="EMBL" id="SOD12658.1"/>
    </source>
</evidence>
<dbReference type="GO" id="GO:0009279">
    <property type="term" value="C:cell outer membrane"/>
    <property type="evidence" value="ECO:0007669"/>
    <property type="project" value="UniProtKB-SubCell"/>
</dbReference>
<dbReference type="EMBL" id="OCMT01000001">
    <property type="protein sequence ID" value="SOD12658.1"/>
    <property type="molecule type" value="Genomic_DNA"/>
</dbReference>
<dbReference type="InterPro" id="IPR008969">
    <property type="entry name" value="CarboxyPept-like_regulatory"/>
</dbReference>
<dbReference type="SUPFAM" id="SSF56935">
    <property type="entry name" value="Porins"/>
    <property type="match status" value="1"/>
</dbReference>
<sequence>MRKAFLLMVFMVFAFCNALNAQIKISGKVLTLEKNPLEYAEVALLSDKAIPLVSHITNENGEFVIDFKKGVYKLEIRQFKQVLYTKDIELNSDFDAGTITVDVTSILGTVTIYKKKELVERKIDRLVFNIENTISAVGGDALDALKITPGVSVRNENITIVGKQSIRVMVDDKILELGTEDLASFLRSIPADNIKNIEVITTPPAKYDAAGGSGLINIKLKKAQSDAWSLSLGSTYLRRYNEGEGAVTSNFMYSKNRLSLSSSFNYRDGGETFDYQDYNSFPDDIWNTKQVFNRKFKRFNGVLGMQYSATDHWMLGFQYIANLNKTHTNRPAKSSVFNYNNDIPFNEILSLNTAGQKPQFNSINLFNEFKLDSAGKKIILNLDYFNYANNDTRPYEGTSVMNNPYAIQYFKGINDNEQKTNNYSGKVDVELPTKFANWSTGAKVSVSNTANNISAFNSGLVNSPITSMPQTSHQFNYNEDVQALYFSGSKKLKNNLEAQIGLRMEATQTKSYNGNSNQSLSYNYAKLFPTVNLAYAPAGNSTYRFSYGRRIARPNFAELNPNVTYITQFLTIEGNQVLRPYFIDNFEFIYSYKKLESKLYYSIENDVFNQLGLPDVNTNRIRLIYKNIFNLKRYGFSESFTFDKISWWNSTNMLNVNYTTVQTIDSSAKGADGFTSFFTTNNDFTLNKAKTVSFNLGFDYYMSGAYGIDRIKPFTSTSVAIQYLLLNKDLRINLRANDIFRSDRFRFSSTVNGVHRSSNYYFDTRLFQLSVNYKFGSNKIDVKKRRTGNEEERARTGN</sequence>
<evidence type="ECO:0000259" key="5">
    <source>
        <dbReference type="Pfam" id="PF14905"/>
    </source>
</evidence>
<reference evidence="7" key="1">
    <citation type="submission" date="2017-09" db="EMBL/GenBank/DDBJ databases">
        <authorList>
            <person name="Varghese N."/>
            <person name="Submissions S."/>
        </authorList>
    </citation>
    <scope>NUCLEOTIDE SEQUENCE [LARGE SCALE GENOMIC DNA]</scope>
    <source>
        <strain evidence="7">CGMCC 1.12803</strain>
    </source>
</reference>
<keyword evidence="2" id="KW-0472">Membrane</keyword>
<feature type="chain" id="PRO_5012583484" evidence="4">
    <location>
        <begin position="22"/>
        <end position="798"/>
    </location>
</feature>
<keyword evidence="6" id="KW-0675">Receptor</keyword>
<dbReference type="Gene3D" id="2.40.170.20">
    <property type="entry name" value="TonB-dependent receptor, beta-barrel domain"/>
    <property type="match status" value="1"/>
</dbReference>
<proteinExistence type="predicted"/>
<dbReference type="Gene3D" id="2.170.130.10">
    <property type="entry name" value="TonB-dependent receptor, plug domain"/>
    <property type="match status" value="1"/>
</dbReference>
<evidence type="ECO:0000256" key="4">
    <source>
        <dbReference type="SAM" id="SignalP"/>
    </source>
</evidence>
<organism evidence="6 7">
    <name type="scientific">Pedobacter xixiisoli</name>
    <dbReference type="NCBI Taxonomy" id="1476464"/>
    <lineage>
        <taxon>Bacteria</taxon>
        <taxon>Pseudomonadati</taxon>
        <taxon>Bacteroidota</taxon>
        <taxon>Sphingobacteriia</taxon>
        <taxon>Sphingobacteriales</taxon>
        <taxon>Sphingobacteriaceae</taxon>
        <taxon>Pedobacter</taxon>
    </lineage>
</organism>